<sequence>MYKNLLVLSQSSLLQKELVLRKSATSPRTIYTAPKVFPKHKIDPTNYERFARLIDTVEEAFKTSSNDLKFFALIRLAESIINELLKAYNIPMTTPNENDNSHKWLCFAEKIDTFMKLSPNPNKCLNELLELSYLYQHVRNPIFHGDLEKFATFENVKSLLRLTLYLLSNFKVTLIKHKTKIAN</sequence>
<evidence type="ECO:0000313" key="2">
    <source>
        <dbReference type="Proteomes" id="UP000093482"/>
    </source>
</evidence>
<comment type="caution">
    <text evidence="1">The sequence shown here is derived from an EMBL/GenBank/DDBJ whole genome shotgun (WGS) entry which is preliminary data.</text>
</comment>
<organism evidence="1 2">
    <name type="scientific">Caryophanon latum</name>
    <dbReference type="NCBI Taxonomy" id="33977"/>
    <lineage>
        <taxon>Bacteria</taxon>
        <taxon>Bacillati</taxon>
        <taxon>Bacillota</taxon>
        <taxon>Bacilli</taxon>
        <taxon>Bacillales</taxon>
        <taxon>Caryophanaceae</taxon>
        <taxon>Caryophanon</taxon>
    </lineage>
</organism>
<keyword evidence="2" id="KW-1185">Reference proteome</keyword>
<dbReference type="AlphaFoldDB" id="A0A1C0Z1H6"/>
<accession>A0A1C0Z1H6</accession>
<dbReference type="EMBL" id="MATO01000011">
    <property type="protein sequence ID" value="OCS93206.1"/>
    <property type="molecule type" value="Genomic_DNA"/>
</dbReference>
<reference evidence="1 2" key="1">
    <citation type="submission" date="2016-07" db="EMBL/GenBank/DDBJ databases">
        <title>Caryophanon latum genome sequencing.</title>
        <authorList>
            <person name="Verma A."/>
            <person name="Pal Y."/>
            <person name="Krishnamurthi S."/>
        </authorList>
    </citation>
    <scope>NUCLEOTIDE SEQUENCE [LARGE SCALE GENOMIC DNA]</scope>
    <source>
        <strain evidence="1 2">DSM 14151</strain>
    </source>
</reference>
<dbReference type="RefSeq" id="WP_066461873.1">
    <property type="nucleotide sequence ID" value="NZ_MATO01000011.1"/>
</dbReference>
<evidence type="ECO:0000313" key="1">
    <source>
        <dbReference type="EMBL" id="OCS93206.1"/>
    </source>
</evidence>
<gene>
    <name evidence="1" type="ORF">A6K76_05720</name>
</gene>
<proteinExistence type="predicted"/>
<protein>
    <submittedName>
        <fullName evidence="1">Uncharacterized protein</fullName>
    </submittedName>
</protein>
<dbReference type="Proteomes" id="UP000093482">
    <property type="component" value="Unassembled WGS sequence"/>
</dbReference>
<name>A0A1C0Z1H6_9BACL</name>